<evidence type="ECO:0000313" key="2">
    <source>
        <dbReference type="Proteomes" id="UP001362999"/>
    </source>
</evidence>
<dbReference type="EMBL" id="JAWWNJ010000004">
    <property type="protein sequence ID" value="KAK7057095.1"/>
    <property type="molecule type" value="Genomic_DNA"/>
</dbReference>
<name>A0AAW0DY67_9AGAR</name>
<evidence type="ECO:0000313" key="1">
    <source>
        <dbReference type="EMBL" id="KAK7057095.1"/>
    </source>
</evidence>
<accession>A0AAW0DY67</accession>
<comment type="caution">
    <text evidence="1">The sequence shown here is derived from an EMBL/GenBank/DDBJ whole genome shotgun (WGS) entry which is preliminary data.</text>
</comment>
<proteinExistence type="predicted"/>
<keyword evidence="2" id="KW-1185">Reference proteome</keyword>
<gene>
    <name evidence="1" type="ORF">R3P38DRAFT_2839291</name>
</gene>
<dbReference type="AlphaFoldDB" id="A0AAW0DY67"/>
<dbReference type="Proteomes" id="UP001362999">
    <property type="component" value="Unassembled WGS sequence"/>
</dbReference>
<organism evidence="1 2">
    <name type="scientific">Favolaschia claudopus</name>
    <dbReference type="NCBI Taxonomy" id="2862362"/>
    <lineage>
        <taxon>Eukaryota</taxon>
        <taxon>Fungi</taxon>
        <taxon>Dikarya</taxon>
        <taxon>Basidiomycota</taxon>
        <taxon>Agaricomycotina</taxon>
        <taxon>Agaricomycetes</taxon>
        <taxon>Agaricomycetidae</taxon>
        <taxon>Agaricales</taxon>
        <taxon>Marasmiineae</taxon>
        <taxon>Mycenaceae</taxon>
        <taxon>Favolaschia</taxon>
    </lineage>
</organism>
<sequence length="128" mass="14371">MPLDIGYGYVYPSEFHNPHNLFGDPILLGDLSPCVQLEKSGCGKDDYNFAYVRWGVVVRTQANTVWLFNGREEHASVLPAASVMRNATSNGGHPTTSGTNVVRAQRVREIRCGYDLRTRVVHPRNVRR</sequence>
<reference evidence="1 2" key="1">
    <citation type="journal article" date="2024" name="J Genomics">
        <title>Draft genome sequencing and assembly of Favolaschia claudopus CIRM-BRFM 2984 isolated from oak limbs.</title>
        <authorList>
            <person name="Navarro D."/>
            <person name="Drula E."/>
            <person name="Chaduli D."/>
            <person name="Cazenave R."/>
            <person name="Ahrendt S."/>
            <person name="Wang J."/>
            <person name="Lipzen A."/>
            <person name="Daum C."/>
            <person name="Barry K."/>
            <person name="Grigoriev I.V."/>
            <person name="Favel A."/>
            <person name="Rosso M.N."/>
            <person name="Martin F."/>
        </authorList>
    </citation>
    <scope>NUCLEOTIDE SEQUENCE [LARGE SCALE GENOMIC DNA]</scope>
    <source>
        <strain evidence="1 2">CIRM-BRFM 2984</strain>
    </source>
</reference>
<protein>
    <submittedName>
        <fullName evidence="1">Uncharacterized protein</fullName>
    </submittedName>
</protein>